<evidence type="ECO:0000256" key="7">
    <source>
        <dbReference type="ARBA" id="ARBA00022737"/>
    </source>
</evidence>
<dbReference type="InterPro" id="IPR032028">
    <property type="entry name" value="CSTF1_dimer"/>
</dbReference>
<evidence type="ECO:0000256" key="12">
    <source>
        <dbReference type="ARBA" id="ARBA00058408"/>
    </source>
</evidence>
<dbReference type="PANTHER" id="PTHR13317:SF4">
    <property type="entry name" value="TRANSMEMBRANE ANTERIOR POSTERIOR TRANSFORMATION PROTEIN 1 HOMOLOG"/>
    <property type="match status" value="1"/>
</dbReference>
<keyword evidence="4 15" id="KW-0853">WD repeat</keyword>
<dbReference type="PRINTS" id="PR00320">
    <property type="entry name" value="GPROTEINBRPT"/>
</dbReference>
<comment type="similarity">
    <text evidence="3">Belongs to the TAPT1 family.</text>
</comment>
<accession>A0A182N7B8</accession>
<evidence type="ECO:0000256" key="5">
    <source>
        <dbReference type="ARBA" id="ARBA00022664"/>
    </source>
</evidence>
<dbReference type="FunFam" id="1.20.960.50:FF:000001">
    <property type="entry name" value="Cleavage stimulation factor subunit 1"/>
    <property type="match status" value="1"/>
</dbReference>
<proteinExistence type="inferred from homology"/>
<keyword evidence="8" id="KW-1133">Transmembrane helix</keyword>
<evidence type="ECO:0000256" key="13">
    <source>
        <dbReference type="ARBA" id="ARBA00066148"/>
    </source>
</evidence>
<feature type="repeat" description="WD" evidence="15">
    <location>
        <begin position="253"/>
        <end position="294"/>
    </location>
</feature>
<dbReference type="GO" id="GO:0036064">
    <property type="term" value="C:ciliary basal body"/>
    <property type="evidence" value="ECO:0007669"/>
    <property type="project" value="TreeGrafter"/>
</dbReference>
<organism evidence="18 19">
    <name type="scientific">Anopheles dirus</name>
    <dbReference type="NCBI Taxonomy" id="7168"/>
    <lineage>
        <taxon>Eukaryota</taxon>
        <taxon>Metazoa</taxon>
        <taxon>Ecdysozoa</taxon>
        <taxon>Arthropoda</taxon>
        <taxon>Hexapoda</taxon>
        <taxon>Insecta</taxon>
        <taxon>Pterygota</taxon>
        <taxon>Neoptera</taxon>
        <taxon>Endopterygota</taxon>
        <taxon>Diptera</taxon>
        <taxon>Nematocera</taxon>
        <taxon>Culicoidea</taxon>
        <taxon>Culicidae</taxon>
        <taxon>Anophelinae</taxon>
        <taxon>Anopheles</taxon>
    </lineage>
</organism>
<dbReference type="InterPro" id="IPR001680">
    <property type="entry name" value="WD40_rpt"/>
</dbReference>
<dbReference type="FunFam" id="2.130.10.10:FF:000089">
    <property type="entry name" value="Cleavage stimulation factor subunit 1"/>
    <property type="match status" value="1"/>
</dbReference>
<reference evidence="18" key="2">
    <citation type="submission" date="2020-05" db="UniProtKB">
        <authorList>
            <consortium name="EnsemblMetazoa"/>
        </authorList>
    </citation>
    <scope>IDENTIFICATION</scope>
    <source>
        <strain evidence="18">WRAIR2</strain>
    </source>
</reference>
<dbReference type="InterPro" id="IPR008010">
    <property type="entry name" value="Tatp1"/>
</dbReference>
<evidence type="ECO:0000256" key="4">
    <source>
        <dbReference type="ARBA" id="ARBA00022574"/>
    </source>
</evidence>
<evidence type="ECO:0000256" key="10">
    <source>
        <dbReference type="ARBA" id="ARBA00023242"/>
    </source>
</evidence>
<feature type="repeat" description="WD" evidence="15">
    <location>
        <begin position="304"/>
        <end position="338"/>
    </location>
</feature>
<feature type="repeat" description="WD" evidence="15">
    <location>
        <begin position="164"/>
        <end position="205"/>
    </location>
</feature>
<name>A0A182N7B8_9DIPT</name>
<dbReference type="FunFam" id="2.130.10.10:FF:000064">
    <property type="entry name" value="Cleavage stimulation factor subunit 1"/>
    <property type="match status" value="1"/>
</dbReference>
<keyword evidence="6" id="KW-0812">Transmembrane</keyword>
<keyword evidence="19" id="KW-1185">Reference proteome</keyword>
<feature type="compositionally biased region" description="Polar residues" evidence="16">
    <location>
        <begin position="931"/>
        <end position="950"/>
    </location>
</feature>
<dbReference type="SUPFAM" id="SSF50978">
    <property type="entry name" value="WD40 repeat-like"/>
    <property type="match status" value="1"/>
</dbReference>
<dbReference type="VEuPathDB" id="VectorBase:ADIR003542"/>
<feature type="repeat" description="WD" evidence="15">
    <location>
        <begin position="215"/>
        <end position="249"/>
    </location>
</feature>
<dbReference type="CDD" id="cd00200">
    <property type="entry name" value="WD40"/>
    <property type="match status" value="1"/>
</dbReference>
<evidence type="ECO:0000256" key="2">
    <source>
        <dbReference type="ARBA" id="ARBA00004141"/>
    </source>
</evidence>
<comment type="subcellular location">
    <subcellularLocation>
        <location evidence="2">Membrane</location>
        <topology evidence="2">Multi-pass membrane protein</topology>
    </subcellularLocation>
    <subcellularLocation>
        <location evidence="1">Nucleus</location>
    </subcellularLocation>
</comment>
<evidence type="ECO:0000313" key="19">
    <source>
        <dbReference type="Proteomes" id="UP000075884"/>
    </source>
</evidence>
<evidence type="ECO:0000256" key="1">
    <source>
        <dbReference type="ARBA" id="ARBA00004123"/>
    </source>
</evidence>
<evidence type="ECO:0000256" key="15">
    <source>
        <dbReference type="PROSITE-ProRule" id="PRU00221"/>
    </source>
</evidence>
<dbReference type="InterPro" id="IPR038184">
    <property type="entry name" value="CSTF1_dimer_sf"/>
</dbReference>
<feature type="compositionally biased region" description="Gly residues" evidence="16">
    <location>
        <begin position="918"/>
        <end position="927"/>
    </location>
</feature>
<feature type="compositionally biased region" description="Basic and acidic residues" evidence="16">
    <location>
        <begin position="473"/>
        <end position="487"/>
    </location>
</feature>
<feature type="compositionally biased region" description="Polar residues" evidence="16">
    <location>
        <begin position="903"/>
        <end position="914"/>
    </location>
</feature>
<dbReference type="PROSITE" id="PS50082">
    <property type="entry name" value="WD_REPEATS_2"/>
    <property type="match status" value="4"/>
</dbReference>
<dbReference type="PROSITE" id="PS50294">
    <property type="entry name" value="WD_REPEATS_REGION"/>
    <property type="match status" value="2"/>
</dbReference>
<evidence type="ECO:0000256" key="16">
    <source>
        <dbReference type="SAM" id="MobiDB-lite"/>
    </source>
</evidence>
<reference evidence="19" key="1">
    <citation type="submission" date="2013-03" db="EMBL/GenBank/DDBJ databases">
        <title>The Genome Sequence of Anopheles dirus WRAIR2.</title>
        <authorList>
            <consortium name="The Broad Institute Genomics Platform"/>
            <person name="Neafsey D.E."/>
            <person name="Walton C."/>
            <person name="Walker B."/>
            <person name="Young S.K."/>
            <person name="Zeng Q."/>
            <person name="Gargeya S."/>
            <person name="Fitzgerald M."/>
            <person name="Haas B."/>
            <person name="Abouelleil A."/>
            <person name="Allen A.W."/>
            <person name="Alvarado L."/>
            <person name="Arachchi H.M."/>
            <person name="Berlin A.M."/>
            <person name="Chapman S.B."/>
            <person name="Gainer-Dewar J."/>
            <person name="Goldberg J."/>
            <person name="Griggs A."/>
            <person name="Gujja S."/>
            <person name="Hansen M."/>
            <person name="Howarth C."/>
            <person name="Imamovic A."/>
            <person name="Ireland A."/>
            <person name="Larimer J."/>
            <person name="McCowan C."/>
            <person name="Murphy C."/>
            <person name="Pearson M."/>
            <person name="Poon T.W."/>
            <person name="Priest M."/>
            <person name="Roberts A."/>
            <person name="Saif S."/>
            <person name="Shea T."/>
            <person name="Sisk P."/>
            <person name="Sykes S."/>
            <person name="Wortman J."/>
            <person name="Nusbaum C."/>
            <person name="Birren B."/>
        </authorList>
    </citation>
    <scope>NUCLEOTIDE SEQUENCE [LARGE SCALE GENOMIC DNA]</scope>
    <source>
        <strain evidence="19">WRAIR2</strain>
    </source>
</reference>
<feature type="region of interest" description="Disordered" evidence="16">
    <location>
        <begin position="1025"/>
        <end position="1119"/>
    </location>
</feature>
<dbReference type="GO" id="GO:0006397">
    <property type="term" value="P:mRNA processing"/>
    <property type="evidence" value="ECO:0007669"/>
    <property type="project" value="UniProtKB-KW"/>
</dbReference>
<evidence type="ECO:0000259" key="17">
    <source>
        <dbReference type="Pfam" id="PF16699"/>
    </source>
</evidence>
<feature type="domain" description="Cleavage stimulation factor subunit 1 dimerisation" evidence="17">
    <location>
        <begin position="11"/>
        <end position="66"/>
    </location>
</feature>
<dbReference type="InterPro" id="IPR015943">
    <property type="entry name" value="WD40/YVTN_repeat-like_dom_sf"/>
</dbReference>
<dbReference type="InterPro" id="IPR036322">
    <property type="entry name" value="WD40_repeat_dom_sf"/>
</dbReference>
<evidence type="ECO:0000313" key="18">
    <source>
        <dbReference type="EnsemblMetazoa" id="ADIR003542-PA"/>
    </source>
</evidence>
<keyword evidence="5" id="KW-0507">mRNA processing</keyword>
<keyword evidence="9" id="KW-0472">Membrane</keyword>
<dbReference type="Pfam" id="PF00400">
    <property type="entry name" value="WD40"/>
    <property type="match status" value="3"/>
</dbReference>
<dbReference type="PANTHER" id="PTHR13317">
    <property type="entry name" value="TRANSMEMBRANE ANTERIOR POSTERIOR TRANSFORMATION PROTEIN 1 HOMOLOG"/>
    <property type="match status" value="1"/>
</dbReference>
<feature type="compositionally biased region" description="Basic residues" evidence="16">
    <location>
        <begin position="1090"/>
        <end position="1105"/>
    </location>
</feature>
<dbReference type="InterPro" id="IPR019775">
    <property type="entry name" value="WD40_repeat_CS"/>
</dbReference>
<dbReference type="Pfam" id="PF16699">
    <property type="entry name" value="CSTF1_dimer"/>
    <property type="match status" value="1"/>
</dbReference>
<keyword evidence="10" id="KW-0539">Nucleus</keyword>
<feature type="region of interest" description="Disordered" evidence="16">
    <location>
        <begin position="899"/>
        <end position="994"/>
    </location>
</feature>
<dbReference type="AlphaFoldDB" id="A0A182N7B8"/>
<dbReference type="SMART" id="SM00320">
    <property type="entry name" value="WD40"/>
    <property type="match status" value="6"/>
</dbReference>
<dbReference type="Pfam" id="PF23410">
    <property type="entry name" value="Beta-prop_VPS8"/>
    <property type="match status" value="1"/>
</dbReference>
<evidence type="ECO:0000256" key="3">
    <source>
        <dbReference type="ARBA" id="ARBA00008803"/>
    </source>
</evidence>
<sequence length="1119" mass="123962">MKDQETQENKNMLKIRDQLYRMMISQLFYDGYHSVAVELTSLVRADPPCPPSDRLMNIFMQANQIEQSKESNLFDDLPCGLDLEFETEGSTLAPEPASYETAYVTSHKQACRAGCFSGDGQLVATGSVDASIKILDVDRMLAKSAPEDMEPGREQQAHPVIRTLYDHTDEVTYLEFHPKEQILASGSRDHTVKLFDISKASVKKAHKVLSDCLPVRCIAFHPTGDYMAVGTEHNVLRVYDVHTGQCFVSAIPSQQHNNAITCVRYANSAKVYATGSIDGSIKLWDGVSGRCINTFADAHDGAEICSVFFTKNGKYLLSSGQDSLVKLWELSTSRCLIAYTGAGTTGKQEHHTQAIFNHTEDYVLFPDEATTSLCAWNSRNASRCHLMSLGHNGSVRHIVHSPTHSAFLTCSDDYRAHACCTDAVRMFRKDDIFATPQERQRKKLRFRGDLAAHYGFNRDSVGSGLNGTSGTNRIEEVSSDDDTKRLLSGEPAAEEAERGSLYDFVRIELTRGYVLEHDEERYSARREKIYSFLKIPRELESFMLYGVLQCADSFLYIYTFLPIRYLLALWALISRPIARCLGLRRPSQRLLAPAEICDLLKGTIWIICSYTLLYVDTNMLYHMIKSQSIIKLYIFYNMLEVGDRLLSAFGQDTIDALFWTATEPKHSKRQHLGTIPHFLFAIVYVTMHSVLVMFQATSLNVAINSNNKGLLTIMMSNNFVELKGSVFKKFDKNNLFQLSCSDVRERFHLSVLMLIVLIQTMKEFSWKSEQFFVMFPDCMYVMATECLVDWIKHAFITRFNEIPCDVYREYTTSLAYDMTQTRQKHAFSDHSDLVARRMGFIPFPLGVVLVKALYHALSFDNAGSIVILFVAFLALLSARVLNTICALGKACDLTQKHQDEKNQSGCNPLTSTPLPGNARGGGVGGTGRATSDTATSPIHRSQATQGGTVNAPSAGMSASSVSPCSPQSTPMSVGKSPSTLGSSVSSNSSTNSTDVLRKTSGLGATALFSNSDVDLDDVKLNDQVLNGSNTTGNVDLAGNGSRSQKDEEENMARSVPDLQQEPGLEKAPGGRLQSEVPGGDGGGGGESSLHHPHHHHHHHHVRTHKRSESEPSIQLEGGG</sequence>
<protein>
    <recommendedName>
        <fullName evidence="14">Cleavage stimulation factor subunit 1</fullName>
    </recommendedName>
    <alternativeName>
        <fullName evidence="11">Cleavage stimulation factor 50 kDa subunit</fullName>
    </alternativeName>
</protein>
<evidence type="ECO:0000256" key="14">
    <source>
        <dbReference type="ARBA" id="ARBA00074323"/>
    </source>
</evidence>
<dbReference type="Pfam" id="PF05346">
    <property type="entry name" value="DUF747"/>
    <property type="match status" value="1"/>
</dbReference>
<comment type="function">
    <text evidence="12">One of the multiple factors required for polyadenylation and 3'-end cleavage of mammalian pre-mRNAs. May be responsible for the interaction of CSTF with other factors to form a stable complex on the pre-mRNA.</text>
</comment>
<keyword evidence="7" id="KW-0677">Repeat</keyword>
<dbReference type="GO" id="GO:0005634">
    <property type="term" value="C:nucleus"/>
    <property type="evidence" value="ECO:0007669"/>
    <property type="project" value="UniProtKB-SubCell"/>
</dbReference>
<evidence type="ECO:0000256" key="9">
    <source>
        <dbReference type="ARBA" id="ARBA00023136"/>
    </source>
</evidence>
<feature type="region of interest" description="Disordered" evidence="16">
    <location>
        <begin position="463"/>
        <end position="492"/>
    </location>
</feature>
<dbReference type="Gene3D" id="2.130.10.10">
    <property type="entry name" value="YVTN repeat-like/Quinoprotein amine dehydrogenase"/>
    <property type="match status" value="2"/>
</dbReference>
<evidence type="ECO:0000256" key="6">
    <source>
        <dbReference type="ARBA" id="ARBA00022692"/>
    </source>
</evidence>
<dbReference type="EnsemblMetazoa" id="ADIR003542-RA">
    <property type="protein sequence ID" value="ADIR003542-PA"/>
    <property type="gene ID" value="ADIR003542"/>
</dbReference>
<evidence type="ECO:0000256" key="11">
    <source>
        <dbReference type="ARBA" id="ARBA00029851"/>
    </source>
</evidence>
<evidence type="ECO:0000256" key="8">
    <source>
        <dbReference type="ARBA" id="ARBA00022989"/>
    </source>
</evidence>
<dbReference type="InterPro" id="IPR020472">
    <property type="entry name" value="WD40_PAC1"/>
</dbReference>
<dbReference type="Gene3D" id="1.20.960.50">
    <property type="entry name" value="Cleavage stimulation factor subunit 1, dimerisation domain"/>
    <property type="match status" value="1"/>
</dbReference>
<comment type="subunit">
    <text evidence="13">Homodimer. The CSTF complex is composed of CSTF1 (50 kDa subunit), CSTF2 (64 kDa subunit) and CSTF3 (77 kDa subunit). Interacts (via repeats WD) directly with CSTF3. Interacts (via repeat WD6) with BARD1. Interacts with ERCC6.</text>
</comment>
<dbReference type="Proteomes" id="UP000075884">
    <property type="component" value="Unassembled WGS sequence"/>
</dbReference>
<dbReference type="GO" id="GO:0045724">
    <property type="term" value="P:positive regulation of cilium assembly"/>
    <property type="evidence" value="ECO:0007669"/>
    <property type="project" value="TreeGrafter"/>
</dbReference>
<dbReference type="STRING" id="7168.A0A182N7B8"/>
<dbReference type="GO" id="GO:0005789">
    <property type="term" value="C:endoplasmic reticulum membrane"/>
    <property type="evidence" value="ECO:0007669"/>
    <property type="project" value="TreeGrafter"/>
</dbReference>
<dbReference type="PROSITE" id="PS00678">
    <property type="entry name" value="WD_REPEATS_1"/>
    <property type="match status" value="1"/>
</dbReference>
<feature type="compositionally biased region" description="Low complexity" evidence="16">
    <location>
        <begin position="951"/>
        <end position="993"/>
    </location>
</feature>